<evidence type="ECO:0000313" key="2">
    <source>
        <dbReference type="Proteomes" id="UP000821853"/>
    </source>
</evidence>
<dbReference type="VEuPathDB" id="VectorBase:HLOH_049938"/>
<proteinExistence type="predicted"/>
<name>A0A9J6FPG6_HAELO</name>
<dbReference type="Proteomes" id="UP000821853">
    <property type="component" value="Chromosome 10"/>
</dbReference>
<evidence type="ECO:0000313" key="1">
    <source>
        <dbReference type="EMBL" id="KAH9364336.1"/>
    </source>
</evidence>
<reference evidence="1 2" key="1">
    <citation type="journal article" date="2020" name="Cell">
        <title>Large-Scale Comparative Analyses of Tick Genomes Elucidate Their Genetic Diversity and Vector Capacities.</title>
        <authorList>
            <consortium name="Tick Genome and Microbiome Consortium (TIGMIC)"/>
            <person name="Jia N."/>
            <person name="Wang J."/>
            <person name="Shi W."/>
            <person name="Du L."/>
            <person name="Sun Y."/>
            <person name="Zhan W."/>
            <person name="Jiang J.F."/>
            <person name="Wang Q."/>
            <person name="Zhang B."/>
            <person name="Ji P."/>
            <person name="Bell-Sakyi L."/>
            <person name="Cui X.M."/>
            <person name="Yuan T.T."/>
            <person name="Jiang B.G."/>
            <person name="Yang W.F."/>
            <person name="Lam T.T."/>
            <person name="Chang Q.C."/>
            <person name="Ding S.J."/>
            <person name="Wang X.J."/>
            <person name="Zhu J.G."/>
            <person name="Ruan X.D."/>
            <person name="Zhao L."/>
            <person name="Wei J.T."/>
            <person name="Ye R.Z."/>
            <person name="Que T.C."/>
            <person name="Du C.H."/>
            <person name="Zhou Y.H."/>
            <person name="Cheng J.X."/>
            <person name="Dai P.F."/>
            <person name="Guo W.B."/>
            <person name="Han X.H."/>
            <person name="Huang E.J."/>
            <person name="Li L.F."/>
            <person name="Wei W."/>
            <person name="Gao Y.C."/>
            <person name="Liu J.Z."/>
            <person name="Shao H.Z."/>
            <person name="Wang X."/>
            <person name="Wang C.C."/>
            <person name="Yang T.C."/>
            <person name="Huo Q.B."/>
            <person name="Li W."/>
            <person name="Chen H.Y."/>
            <person name="Chen S.E."/>
            <person name="Zhou L.G."/>
            <person name="Ni X.B."/>
            <person name="Tian J.H."/>
            <person name="Sheng Y."/>
            <person name="Liu T."/>
            <person name="Pan Y.S."/>
            <person name="Xia L.Y."/>
            <person name="Li J."/>
            <person name="Zhao F."/>
            <person name="Cao W.C."/>
        </authorList>
    </citation>
    <scope>NUCLEOTIDE SEQUENCE [LARGE SCALE GENOMIC DNA]</scope>
    <source>
        <strain evidence="1">HaeL-2018</strain>
    </source>
</reference>
<dbReference type="AlphaFoldDB" id="A0A9J6FPG6"/>
<comment type="caution">
    <text evidence="1">The sequence shown here is derived from an EMBL/GenBank/DDBJ whole genome shotgun (WGS) entry which is preliminary data.</text>
</comment>
<dbReference type="EMBL" id="JABSTR010000002">
    <property type="protein sequence ID" value="KAH9364336.1"/>
    <property type="molecule type" value="Genomic_DNA"/>
</dbReference>
<organism evidence="1 2">
    <name type="scientific">Haemaphysalis longicornis</name>
    <name type="common">Bush tick</name>
    <dbReference type="NCBI Taxonomy" id="44386"/>
    <lineage>
        <taxon>Eukaryota</taxon>
        <taxon>Metazoa</taxon>
        <taxon>Ecdysozoa</taxon>
        <taxon>Arthropoda</taxon>
        <taxon>Chelicerata</taxon>
        <taxon>Arachnida</taxon>
        <taxon>Acari</taxon>
        <taxon>Parasitiformes</taxon>
        <taxon>Ixodida</taxon>
        <taxon>Ixodoidea</taxon>
        <taxon>Ixodidae</taxon>
        <taxon>Haemaphysalinae</taxon>
        <taxon>Haemaphysalis</taxon>
    </lineage>
</organism>
<sequence>MLQTDPTELEKRDALEPVRNLVVSRVTYSLPYHGMYISEEQQANTYIRKTYKTALRLPLYTLAETLLAVGDHNTLREVS</sequence>
<gene>
    <name evidence="1" type="ORF">HPB48_012844</name>
</gene>
<protein>
    <submittedName>
        <fullName evidence="1">Uncharacterized protein</fullName>
    </submittedName>
</protein>
<keyword evidence="2" id="KW-1185">Reference proteome</keyword>
<accession>A0A9J6FPG6</accession>